<evidence type="ECO:0000259" key="4">
    <source>
        <dbReference type="Pfam" id="PF13229"/>
    </source>
</evidence>
<dbReference type="InterPro" id="IPR012334">
    <property type="entry name" value="Pectin_lyas_fold"/>
</dbReference>
<dbReference type="PANTHER" id="PTHR22990">
    <property type="entry name" value="F-BOX ONLY PROTEIN"/>
    <property type="match status" value="1"/>
</dbReference>
<protein>
    <submittedName>
        <fullName evidence="5">Right-handed parallel beta-helix repeat-containing protein</fullName>
    </submittedName>
</protein>
<comment type="pathway">
    <text evidence="1">Protein modification; protein ubiquitination.</text>
</comment>
<keyword evidence="2" id="KW-0677">Repeat</keyword>
<gene>
    <name evidence="5" type="ORF">M5X19_06620</name>
</gene>
<dbReference type="InterPro" id="IPR006626">
    <property type="entry name" value="PbH1"/>
</dbReference>
<evidence type="ECO:0000256" key="1">
    <source>
        <dbReference type="ARBA" id="ARBA00004906"/>
    </source>
</evidence>
<dbReference type="InterPro" id="IPR011050">
    <property type="entry name" value="Pectin_lyase_fold/virulence"/>
</dbReference>
<reference evidence="5 6" key="1">
    <citation type="submission" date="2022-05" db="EMBL/GenBank/DDBJ databases">
        <title>Genome Sequencing of Bee-Associated Microbes.</title>
        <authorList>
            <person name="Dunlap C."/>
        </authorList>
    </citation>
    <scope>NUCLEOTIDE SEQUENCE [LARGE SCALE GENOMIC DNA]</scope>
    <source>
        <strain evidence="5 6">NRRL B-14421</strain>
    </source>
</reference>
<dbReference type="SMART" id="SM00710">
    <property type="entry name" value="PbH1"/>
    <property type="match status" value="8"/>
</dbReference>
<dbReference type="PANTHER" id="PTHR22990:SF15">
    <property type="entry name" value="F-BOX ONLY PROTEIN 10"/>
    <property type="match status" value="1"/>
</dbReference>
<evidence type="ECO:0000313" key="6">
    <source>
        <dbReference type="Proteomes" id="UP001527099"/>
    </source>
</evidence>
<name>A0ABT4G8V2_9BACL</name>
<feature type="domain" description="Right handed beta helix" evidence="4">
    <location>
        <begin position="176"/>
        <end position="334"/>
    </location>
</feature>
<proteinExistence type="predicted"/>
<dbReference type="NCBIfam" id="TIGR03804">
    <property type="entry name" value="para_beta_helix"/>
    <property type="match status" value="2"/>
</dbReference>
<dbReference type="SUPFAM" id="SSF51126">
    <property type="entry name" value="Pectin lyase-like"/>
    <property type="match status" value="1"/>
</dbReference>
<evidence type="ECO:0000256" key="3">
    <source>
        <dbReference type="ARBA" id="ARBA00022786"/>
    </source>
</evidence>
<dbReference type="RefSeq" id="WP_268614110.1">
    <property type="nucleotide sequence ID" value="NZ_JAMDMX010000016.1"/>
</dbReference>
<dbReference type="Proteomes" id="UP001527099">
    <property type="component" value="Unassembled WGS sequence"/>
</dbReference>
<comment type="caution">
    <text evidence="5">The sequence shown here is derived from an EMBL/GenBank/DDBJ whole genome shotgun (WGS) entry which is preliminary data.</text>
</comment>
<sequence length="420" mass="45834">MKRLLWFLSIPVIILLLVLVYKPPFDLQKAVDRLGPEGGVVTIPEGIHVIKKPVIINKDNVVIRGASPVSTVLTNDVPDDQLFIVSGSSTFTTQVVSDILPGGGLTNMNPQVEVENAGQLVEGDVILIENNNAVPKKLEFNKIKEMNGNILTLEDKVLESYTAAQSSTITKVSLVKNVTIKNVTIRSSQPDRENFGILAKYTSFLTVRNIIFENIAKNALLIQYSQSPRVQNSIFRDNGRKDKGDFGIGIQESVSAMVSKNQMFSSGAIYLRNNIHSVVSSNYSDGTLPTNGDGISAVGGIGNRYENNTILRANCYGIWIHSGAERNVIVNNTFQAGVTSGIYVTDAYNNEIINNTLTNNSSNGILLDLMAENNHIEGNRLTGNDARGVTANKQINIIGSNISINNKYPDYLYNTADAEK</sequence>
<dbReference type="Gene3D" id="2.160.20.10">
    <property type="entry name" value="Single-stranded right-handed beta-helix, Pectin lyase-like"/>
    <property type="match status" value="2"/>
</dbReference>
<evidence type="ECO:0000256" key="2">
    <source>
        <dbReference type="ARBA" id="ARBA00022737"/>
    </source>
</evidence>
<dbReference type="EMBL" id="JAMDMX010000016">
    <property type="protein sequence ID" value="MCY9692575.1"/>
    <property type="molecule type" value="Genomic_DNA"/>
</dbReference>
<keyword evidence="3" id="KW-0833">Ubl conjugation pathway</keyword>
<dbReference type="InterPro" id="IPR022441">
    <property type="entry name" value="Para_beta_helix_rpt-2"/>
</dbReference>
<organism evidence="5 6">
    <name type="scientific">Paenibacillus alginolyticus</name>
    <dbReference type="NCBI Taxonomy" id="59839"/>
    <lineage>
        <taxon>Bacteria</taxon>
        <taxon>Bacillati</taxon>
        <taxon>Bacillota</taxon>
        <taxon>Bacilli</taxon>
        <taxon>Bacillales</taxon>
        <taxon>Paenibacillaceae</taxon>
        <taxon>Paenibacillus</taxon>
    </lineage>
</organism>
<evidence type="ECO:0000313" key="5">
    <source>
        <dbReference type="EMBL" id="MCY9692575.1"/>
    </source>
</evidence>
<keyword evidence="6" id="KW-1185">Reference proteome</keyword>
<dbReference type="InterPro" id="IPR051550">
    <property type="entry name" value="SCF-Subunits/Alg-Epimerases"/>
</dbReference>
<dbReference type="Pfam" id="PF13229">
    <property type="entry name" value="Beta_helix"/>
    <property type="match status" value="1"/>
</dbReference>
<dbReference type="InterPro" id="IPR039448">
    <property type="entry name" value="Beta_helix"/>
</dbReference>
<accession>A0ABT4G8V2</accession>